<evidence type="ECO:0008006" key="3">
    <source>
        <dbReference type="Google" id="ProtNLM"/>
    </source>
</evidence>
<sequence>MSVDHFWRRLPGRAVDGCSPQELGELVPRHRDVRYDRLAAAGLALGVRRTALLMELALTENGLHPDPAARLPVYGGPPGRPGRPGPPGPPGPDGAAAAGVPLVLRPEQVAAAAAFLRGSALGELVRQQAAVLARTVATQGFPTPWSEAWAARIVADLRDLRDFFADAAAAGDAVLVGDAERAVQGNSGGARS</sequence>
<protein>
    <recommendedName>
        <fullName evidence="3">MerR family transcriptional regulator</fullName>
    </recommendedName>
</protein>
<name>A0AB39TU27_9ACTN</name>
<evidence type="ECO:0000313" key="2">
    <source>
        <dbReference type="EMBL" id="XDQ82756.1"/>
    </source>
</evidence>
<dbReference type="Gene3D" id="3.40.1760.10">
    <property type="entry name" value="YfbM-like super family"/>
    <property type="match status" value="1"/>
</dbReference>
<feature type="compositionally biased region" description="Pro residues" evidence="1">
    <location>
        <begin position="78"/>
        <end position="92"/>
    </location>
</feature>
<dbReference type="AlphaFoldDB" id="A0AB39TU27"/>
<feature type="region of interest" description="Disordered" evidence="1">
    <location>
        <begin position="71"/>
        <end position="97"/>
    </location>
</feature>
<organism evidence="2">
    <name type="scientific">Streptomyces sp. Y1</name>
    <dbReference type="NCBI Taxonomy" id="3238634"/>
    <lineage>
        <taxon>Bacteria</taxon>
        <taxon>Bacillati</taxon>
        <taxon>Actinomycetota</taxon>
        <taxon>Actinomycetes</taxon>
        <taxon>Kitasatosporales</taxon>
        <taxon>Streptomycetaceae</taxon>
        <taxon>Streptomyces</taxon>
    </lineage>
</organism>
<evidence type="ECO:0000256" key="1">
    <source>
        <dbReference type="SAM" id="MobiDB-lite"/>
    </source>
</evidence>
<dbReference type="RefSeq" id="WP_369185040.1">
    <property type="nucleotide sequence ID" value="NZ_CP163445.1"/>
</dbReference>
<reference evidence="2" key="1">
    <citation type="submission" date="2024-07" db="EMBL/GenBank/DDBJ databases">
        <authorList>
            <person name="Yu S.T."/>
        </authorList>
    </citation>
    <scope>NUCLEOTIDE SEQUENCE</scope>
    <source>
        <strain evidence="2">Y1</strain>
    </source>
</reference>
<accession>A0AB39TU27</accession>
<gene>
    <name evidence="2" type="ORF">AB2U05_31775</name>
</gene>
<dbReference type="EMBL" id="CP163445">
    <property type="protein sequence ID" value="XDQ82756.1"/>
    <property type="molecule type" value="Genomic_DNA"/>
</dbReference>
<proteinExistence type="predicted"/>
<dbReference type="InterPro" id="IPR035944">
    <property type="entry name" value="YfbM-like_sf"/>
</dbReference>